<dbReference type="STRING" id="913774.A0A0C3GND6"/>
<dbReference type="OrthoDB" id="194358at2759"/>
<gene>
    <name evidence="1" type="ORF">OIDMADRAFT_36092</name>
</gene>
<name>A0A0C3GND6_OIDMZ</name>
<reference evidence="2" key="2">
    <citation type="submission" date="2015-01" db="EMBL/GenBank/DDBJ databases">
        <title>Evolutionary Origins and Diversification of the Mycorrhizal Mutualists.</title>
        <authorList>
            <consortium name="DOE Joint Genome Institute"/>
            <consortium name="Mycorrhizal Genomics Consortium"/>
            <person name="Kohler A."/>
            <person name="Kuo A."/>
            <person name="Nagy L.G."/>
            <person name="Floudas D."/>
            <person name="Copeland A."/>
            <person name="Barry K.W."/>
            <person name="Cichocki N."/>
            <person name="Veneault-Fourrey C."/>
            <person name="LaButti K."/>
            <person name="Lindquist E.A."/>
            <person name="Lipzen A."/>
            <person name="Lundell T."/>
            <person name="Morin E."/>
            <person name="Murat C."/>
            <person name="Riley R."/>
            <person name="Ohm R."/>
            <person name="Sun H."/>
            <person name="Tunlid A."/>
            <person name="Henrissat B."/>
            <person name="Grigoriev I.V."/>
            <person name="Hibbett D.S."/>
            <person name="Martin F."/>
        </authorList>
    </citation>
    <scope>NUCLEOTIDE SEQUENCE [LARGE SCALE GENOMIC DNA]</scope>
    <source>
        <strain evidence="2">Zn</strain>
    </source>
</reference>
<dbReference type="HOGENOM" id="CLU_1454829_0_0_1"/>
<evidence type="ECO:0000313" key="1">
    <source>
        <dbReference type="EMBL" id="KIM93079.1"/>
    </source>
</evidence>
<evidence type="ECO:0000313" key="2">
    <source>
        <dbReference type="Proteomes" id="UP000054321"/>
    </source>
</evidence>
<organism evidence="1 2">
    <name type="scientific">Oidiodendron maius (strain Zn)</name>
    <dbReference type="NCBI Taxonomy" id="913774"/>
    <lineage>
        <taxon>Eukaryota</taxon>
        <taxon>Fungi</taxon>
        <taxon>Dikarya</taxon>
        <taxon>Ascomycota</taxon>
        <taxon>Pezizomycotina</taxon>
        <taxon>Leotiomycetes</taxon>
        <taxon>Leotiomycetes incertae sedis</taxon>
        <taxon>Myxotrichaceae</taxon>
        <taxon>Oidiodendron</taxon>
    </lineage>
</organism>
<accession>A0A0C3GND6</accession>
<dbReference type="EMBL" id="KN832900">
    <property type="protein sequence ID" value="KIM93079.1"/>
    <property type="molecule type" value="Genomic_DNA"/>
</dbReference>
<keyword evidence="2" id="KW-1185">Reference proteome</keyword>
<proteinExistence type="predicted"/>
<reference evidence="1 2" key="1">
    <citation type="submission" date="2014-04" db="EMBL/GenBank/DDBJ databases">
        <authorList>
            <consortium name="DOE Joint Genome Institute"/>
            <person name="Kuo A."/>
            <person name="Martino E."/>
            <person name="Perotto S."/>
            <person name="Kohler A."/>
            <person name="Nagy L.G."/>
            <person name="Floudas D."/>
            <person name="Copeland A."/>
            <person name="Barry K.W."/>
            <person name="Cichocki N."/>
            <person name="Veneault-Fourrey C."/>
            <person name="LaButti K."/>
            <person name="Lindquist E.A."/>
            <person name="Lipzen A."/>
            <person name="Lundell T."/>
            <person name="Morin E."/>
            <person name="Murat C."/>
            <person name="Sun H."/>
            <person name="Tunlid A."/>
            <person name="Henrissat B."/>
            <person name="Grigoriev I.V."/>
            <person name="Hibbett D.S."/>
            <person name="Martin F."/>
            <person name="Nordberg H.P."/>
            <person name="Cantor M.N."/>
            <person name="Hua S.X."/>
        </authorList>
    </citation>
    <scope>NUCLEOTIDE SEQUENCE [LARGE SCALE GENOMIC DNA]</scope>
    <source>
        <strain evidence="1 2">Zn</strain>
    </source>
</reference>
<dbReference type="AlphaFoldDB" id="A0A0C3GND6"/>
<protein>
    <submittedName>
        <fullName evidence="1">Uncharacterized protein</fullName>
    </submittedName>
</protein>
<dbReference type="Proteomes" id="UP000054321">
    <property type="component" value="Unassembled WGS sequence"/>
</dbReference>
<dbReference type="InParanoid" id="A0A0C3GND6"/>
<sequence>MVTRAVSVAPSPKIIAGLGKFQDRGLKHNKLLRLGLKEIRVLYPNDPLAKRSALKVLLGTGKAVDNDSGMDGSRSWWRDIWFIRLGRALWSSIDRDRSDDTVYSKRLKRDDLKSGVRTRQGEYFRFNIEFIGRKPRLDDASRIPEIKIQACNAILCSADSKQDLFSLQLQDEGSEPFNSWDSYLIG</sequence>